<evidence type="ECO:0000313" key="2">
    <source>
        <dbReference type="Proteomes" id="UP001162483"/>
    </source>
</evidence>
<proteinExistence type="predicted"/>
<protein>
    <submittedName>
        <fullName evidence="1">Uncharacterized protein</fullName>
    </submittedName>
</protein>
<evidence type="ECO:0000313" key="1">
    <source>
        <dbReference type="EMBL" id="CAI9598105.1"/>
    </source>
</evidence>
<reference evidence="1" key="1">
    <citation type="submission" date="2023-05" db="EMBL/GenBank/DDBJ databases">
        <authorList>
            <person name="Stuckert A."/>
        </authorList>
    </citation>
    <scope>NUCLEOTIDE SEQUENCE</scope>
</reference>
<name>A0ABN9FM36_9NEOB</name>
<comment type="caution">
    <text evidence="1">The sequence shown here is derived from an EMBL/GenBank/DDBJ whole genome shotgun (WGS) entry which is preliminary data.</text>
</comment>
<dbReference type="EMBL" id="CATNWA010017120">
    <property type="protein sequence ID" value="CAI9598105.1"/>
    <property type="molecule type" value="Genomic_DNA"/>
</dbReference>
<gene>
    <name evidence="1" type="ORF">SPARVUS_LOCUS12339887</name>
</gene>
<accession>A0ABN9FM36</accession>
<dbReference type="Proteomes" id="UP001162483">
    <property type="component" value="Unassembled WGS sequence"/>
</dbReference>
<sequence length="56" mass="6190">MGPLGNRGSWGPCILAHTQTRPKKAYERYQGHLMGPLTDPGLSVSARVPKWSVCPW</sequence>
<feature type="non-terminal residue" evidence="1">
    <location>
        <position position="56"/>
    </location>
</feature>
<organism evidence="1 2">
    <name type="scientific">Staurois parvus</name>
    <dbReference type="NCBI Taxonomy" id="386267"/>
    <lineage>
        <taxon>Eukaryota</taxon>
        <taxon>Metazoa</taxon>
        <taxon>Chordata</taxon>
        <taxon>Craniata</taxon>
        <taxon>Vertebrata</taxon>
        <taxon>Euteleostomi</taxon>
        <taxon>Amphibia</taxon>
        <taxon>Batrachia</taxon>
        <taxon>Anura</taxon>
        <taxon>Neobatrachia</taxon>
        <taxon>Ranoidea</taxon>
        <taxon>Ranidae</taxon>
        <taxon>Staurois</taxon>
    </lineage>
</organism>
<keyword evidence="2" id="KW-1185">Reference proteome</keyword>